<evidence type="ECO:0008006" key="3">
    <source>
        <dbReference type="Google" id="ProtNLM"/>
    </source>
</evidence>
<dbReference type="Proteomes" id="UP000188276">
    <property type="component" value="Unassembled WGS sequence"/>
</dbReference>
<dbReference type="OrthoDB" id="5903604at2"/>
<proteinExistence type="predicted"/>
<keyword evidence="2" id="KW-1185">Reference proteome</keyword>
<reference evidence="2" key="1">
    <citation type="submission" date="2017-02" db="EMBL/GenBank/DDBJ databases">
        <authorList>
            <person name="Rodrigo-Torres L."/>
            <person name="Arahal R.D."/>
            <person name="Lucena T."/>
        </authorList>
    </citation>
    <scope>NUCLEOTIDE SEQUENCE [LARGE SCALE GENOMIC DNA]</scope>
    <source>
        <strain evidence="2">CECT 7878</strain>
    </source>
</reference>
<gene>
    <name evidence="1" type="ORF">VR7878_01506</name>
</gene>
<accession>A0A1R4LH76</accession>
<name>A0A1R4LH76_VIBR1</name>
<protein>
    <recommendedName>
        <fullName evidence="3">Bacteriophage abortive infection AbiH</fullName>
    </recommendedName>
</protein>
<sequence>MTSLVIIGNGFDIWHRLPTSYWYFYNQYKDLLQEHIQYFDAFSDEDAEWANFEESLGSFNEDNFHDNAIYQPTVEEMADDHTLLYGFEDEISEKKEELVSDIQNAFNDWINAVDVNATIKLIELPTSFKFINFNYTMTLQNVYAIPENNILHIHGKVHDHIIFGHGLHQNSESPQPEVESETFDPWFEESHRTVSSVGSLFHKPVNDILELNKGKLDNLGMIENIIVIGHSVNSIDIPYFQYILSQYPDAEWHNYNYINEDEGVDAVTETHERLLMAGVTSDKLTSQSSEVLKALFPIKETCK</sequence>
<evidence type="ECO:0000313" key="1">
    <source>
        <dbReference type="EMBL" id="SJN55921.1"/>
    </source>
</evidence>
<organism evidence="1 2">
    <name type="scientific">Vibrio ruber (strain DSM 16370 / JCM 11486 / BCRC 17186 / CECT 7878 / LMG 23124 / VR1)</name>
    <dbReference type="NCBI Taxonomy" id="1123498"/>
    <lineage>
        <taxon>Bacteria</taxon>
        <taxon>Pseudomonadati</taxon>
        <taxon>Pseudomonadota</taxon>
        <taxon>Gammaproteobacteria</taxon>
        <taxon>Vibrionales</taxon>
        <taxon>Vibrionaceae</taxon>
        <taxon>Vibrio</taxon>
    </lineage>
</organism>
<dbReference type="InterPro" id="IPR025935">
    <property type="entry name" value="AbiH"/>
</dbReference>
<evidence type="ECO:0000313" key="2">
    <source>
        <dbReference type="Proteomes" id="UP000188276"/>
    </source>
</evidence>
<dbReference type="AlphaFoldDB" id="A0A1R4LH76"/>
<dbReference type="EMBL" id="FULE01000020">
    <property type="protein sequence ID" value="SJN55921.1"/>
    <property type="molecule type" value="Genomic_DNA"/>
</dbReference>
<dbReference type="Pfam" id="PF14253">
    <property type="entry name" value="AbiH"/>
    <property type="match status" value="1"/>
</dbReference>
<dbReference type="RefSeq" id="WP_077334919.1">
    <property type="nucleotide sequence ID" value="NZ_FULE01000020.1"/>
</dbReference>